<name>A0A0V1FJ62_TRIPS</name>
<gene>
    <name evidence="1" type="ORF">T4D_7785</name>
</gene>
<proteinExistence type="predicted"/>
<dbReference type="EMBL" id="JYDT01000078">
    <property type="protein sequence ID" value="KRY86087.1"/>
    <property type="molecule type" value="Genomic_DNA"/>
</dbReference>
<evidence type="ECO:0000313" key="2">
    <source>
        <dbReference type="Proteomes" id="UP000054995"/>
    </source>
</evidence>
<dbReference type="Proteomes" id="UP000054995">
    <property type="component" value="Unassembled WGS sequence"/>
</dbReference>
<protein>
    <submittedName>
        <fullName evidence="1">Uncharacterized protein</fullName>
    </submittedName>
</protein>
<organism evidence="1 2">
    <name type="scientific">Trichinella pseudospiralis</name>
    <name type="common">Parasitic roundworm</name>
    <dbReference type="NCBI Taxonomy" id="6337"/>
    <lineage>
        <taxon>Eukaryota</taxon>
        <taxon>Metazoa</taxon>
        <taxon>Ecdysozoa</taxon>
        <taxon>Nematoda</taxon>
        <taxon>Enoplea</taxon>
        <taxon>Dorylaimia</taxon>
        <taxon>Trichinellida</taxon>
        <taxon>Trichinellidae</taxon>
        <taxon>Trichinella</taxon>
    </lineage>
</organism>
<reference evidence="1 2" key="1">
    <citation type="submission" date="2015-01" db="EMBL/GenBank/DDBJ databases">
        <title>Evolution of Trichinella species and genotypes.</title>
        <authorList>
            <person name="Korhonen P.K."/>
            <person name="Edoardo P."/>
            <person name="Giuseppe L.R."/>
            <person name="Gasser R.B."/>
        </authorList>
    </citation>
    <scope>NUCLEOTIDE SEQUENCE [LARGE SCALE GENOMIC DNA]</scope>
    <source>
        <strain evidence="1">ISS470</strain>
    </source>
</reference>
<accession>A0A0V1FJ62</accession>
<dbReference type="AlphaFoldDB" id="A0A0V1FJ62"/>
<keyword evidence="2" id="KW-1185">Reference proteome</keyword>
<sequence length="95" mass="10924">MDNGDAMLVLDKMHAYWFVGLVKTFHFNTSEMQSQFSQFSLRSPPYSKLSKMLHLTVTDIKINRCYKINIHGALVDQKKKVCLLLQFQNSGIGKV</sequence>
<comment type="caution">
    <text evidence="1">The sequence shown here is derived from an EMBL/GenBank/DDBJ whole genome shotgun (WGS) entry which is preliminary data.</text>
</comment>
<evidence type="ECO:0000313" key="1">
    <source>
        <dbReference type="EMBL" id="KRY86087.1"/>
    </source>
</evidence>